<dbReference type="Pfam" id="PF18050">
    <property type="entry name" value="Cyclophil_like2"/>
    <property type="match status" value="1"/>
</dbReference>
<protein>
    <recommendedName>
        <fullName evidence="1">Cyclophilin-like domain-containing protein</fullName>
    </recommendedName>
</protein>
<dbReference type="InterPro" id="IPR041183">
    <property type="entry name" value="Cyclophilin-like"/>
</dbReference>
<keyword evidence="3" id="KW-1185">Reference proteome</keyword>
<reference evidence="2 3" key="1">
    <citation type="submission" date="2021-06" db="EMBL/GenBank/DDBJ databases">
        <title>Enterococcus alishanensis sp. nov., a novel lactic acid bacterium isolated from fresh coffee beans.</title>
        <authorList>
            <person name="Chen Y.-S."/>
        </authorList>
    </citation>
    <scope>NUCLEOTIDE SEQUENCE [LARGE SCALE GENOMIC DNA]</scope>
    <source>
        <strain evidence="2 3">ALS3</strain>
    </source>
</reference>
<dbReference type="EMBL" id="JAHUZB010000003">
    <property type="protein sequence ID" value="MBV7390969.1"/>
    <property type="molecule type" value="Genomic_DNA"/>
</dbReference>
<sequence length="123" mass="14136">MSSYQTQHYLQVNDQSFSIQYEKNPTATAFQNLLPLKLTMTDHNDNEKFADLSDVLTTNAQQVEQIQAGDVMLYGSQTLVVFYENFSTNYSYTRIGKIDNPTALRKLLRANDSAEILWLTEKE</sequence>
<dbReference type="Proteomes" id="UP000774130">
    <property type="component" value="Unassembled WGS sequence"/>
</dbReference>
<accession>A0ABS6TDR9</accession>
<feature type="domain" description="Cyclophilin-like" evidence="1">
    <location>
        <begin position="10"/>
        <end position="110"/>
    </location>
</feature>
<organism evidence="2 3">
    <name type="scientific">Enterococcus alishanensis</name>
    <dbReference type="NCBI Taxonomy" id="1303817"/>
    <lineage>
        <taxon>Bacteria</taxon>
        <taxon>Bacillati</taxon>
        <taxon>Bacillota</taxon>
        <taxon>Bacilli</taxon>
        <taxon>Lactobacillales</taxon>
        <taxon>Enterococcaceae</taxon>
        <taxon>Enterococcus</taxon>
    </lineage>
</organism>
<evidence type="ECO:0000259" key="1">
    <source>
        <dbReference type="Pfam" id="PF18050"/>
    </source>
</evidence>
<proteinExistence type="predicted"/>
<comment type="caution">
    <text evidence="2">The sequence shown here is derived from an EMBL/GenBank/DDBJ whole genome shotgun (WGS) entry which is preliminary data.</text>
</comment>
<evidence type="ECO:0000313" key="3">
    <source>
        <dbReference type="Proteomes" id="UP000774130"/>
    </source>
</evidence>
<name>A0ABS6TDR9_9ENTE</name>
<evidence type="ECO:0000313" key="2">
    <source>
        <dbReference type="EMBL" id="MBV7390969.1"/>
    </source>
</evidence>
<gene>
    <name evidence="2" type="ORF">KUA55_09765</name>
</gene>